<gene>
    <name evidence="1" type="ORF">N7460_006431</name>
</gene>
<protein>
    <submittedName>
        <fullName evidence="1">Uncharacterized protein</fullName>
    </submittedName>
</protein>
<name>A0AAD6IFN2_PENCN</name>
<evidence type="ECO:0000313" key="1">
    <source>
        <dbReference type="EMBL" id="KAJ6045076.1"/>
    </source>
</evidence>
<sequence length="90" mass="9905">MQRGCSWDGPGSVWANGRIDAIGIDIDYTEYCNYGFAFGLELLFEIGREEQRSKQSDSPTQCCILFQFAFSLPGSSHPGAKNTVESLTST</sequence>
<reference evidence="1" key="2">
    <citation type="submission" date="2023-01" db="EMBL/GenBank/DDBJ databases">
        <authorList>
            <person name="Petersen C."/>
        </authorList>
    </citation>
    <scope>NUCLEOTIDE SEQUENCE</scope>
    <source>
        <strain evidence="1">IBT 15450</strain>
    </source>
</reference>
<dbReference type="AlphaFoldDB" id="A0AAD6IFN2"/>
<accession>A0AAD6IFN2</accession>
<comment type="caution">
    <text evidence="1">The sequence shown here is derived from an EMBL/GenBank/DDBJ whole genome shotgun (WGS) entry which is preliminary data.</text>
</comment>
<dbReference type="EMBL" id="JAQJZL010000004">
    <property type="protein sequence ID" value="KAJ6045076.1"/>
    <property type="molecule type" value="Genomic_DNA"/>
</dbReference>
<dbReference type="Proteomes" id="UP001219568">
    <property type="component" value="Unassembled WGS sequence"/>
</dbReference>
<keyword evidence="2" id="KW-1185">Reference proteome</keyword>
<organism evidence="1 2">
    <name type="scientific">Penicillium canescens</name>
    <dbReference type="NCBI Taxonomy" id="5083"/>
    <lineage>
        <taxon>Eukaryota</taxon>
        <taxon>Fungi</taxon>
        <taxon>Dikarya</taxon>
        <taxon>Ascomycota</taxon>
        <taxon>Pezizomycotina</taxon>
        <taxon>Eurotiomycetes</taxon>
        <taxon>Eurotiomycetidae</taxon>
        <taxon>Eurotiales</taxon>
        <taxon>Aspergillaceae</taxon>
        <taxon>Penicillium</taxon>
    </lineage>
</organism>
<reference evidence="1" key="1">
    <citation type="journal article" date="2023" name="IMA Fungus">
        <title>Comparative genomic study of the Penicillium genus elucidates a diverse pangenome and 15 lateral gene transfer events.</title>
        <authorList>
            <person name="Petersen C."/>
            <person name="Sorensen T."/>
            <person name="Nielsen M.R."/>
            <person name="Sondergaard T.E."/>
            <person name="Sorensen J.L."/>
            <person name="Fitzpatrick D.A."/>
            <person name="Frisvad J.C."/>
            <person name="Nielsen K.L."/>
        </authorList>
    </citation>
    <scope>NUCLEOTIDE SEQUENCE</scope>
    <source>
        <strain evidence="1">IBT 15450</strain>
    </source>
</reference>
<proteinExistence type="predicted"/>
<evidence type="ECO:0000313" key="2">
    <source>
        <dbReference type="Proteomes" id="UP001219568"/>
    </source>
</evidence>